<accession>A0A0D2BC20</accession>
<dbReference type="Proteomes" id="UP000054466">
    <property type="component" value="Unassembled WGS sequence"/>
</dbReference>
<evidence type="ECO:0000256" key="1">
    <source>
        <dbReference type="ARBA" id="ARBA00006484"/>
    </source>
</evidence>
<dbReference type="InterPro" id="IPR002347">
    <property type="entry name" value="SDR_fam"/>
</dbReference>
<keyword evidence="2" id="KW-0521">NADP</keyword>
<dbReference type="PANTHER" id="PTHR24321:SF8">
    <property type="entry name" value="ESTRADIOL 17-BETA-DEHYDROGENASE 8-RELATED"/>
    <property type="match status" value="1"/>
</dbReference>
<name>A0A0D2BC20_9EURO</name>
<protein>
    <submittedName>
        <fullName evidence="4">Uncharacterized protein</fullName>
    </submittedName>
</protein>
<dbReference type="PROSITE" id="PS00061">
    <property type="entry name" value="ADH_SHORT"/>
    <property type="match status" value="1"/>
</dbReference>
<dbReference type="GeneID" id="27341014"/>
<proteinExistence type="inferred from homology"/>
<dbReference type="GO" id="GO:0016491">
    <property type="term" value="F:oxidoreductase activity"/>
    <property type="evidence" value="ECO:0007669"/>
    <property type="project" value="UniProtKB-KW"/>
</dbReference>
<organism evidence="4 5">
    <name type="scientific">Cladophialophora immunda</name>
    <dbReference type="NCBI Taxonomy" id="569365"/>
    <lineage>
        <taxon>Eukaryota</taxon>
        <taxon>Fungi</taxon>
        <taxon>Dikarya</taxon>
        <taxon>Ascomycota</taxon>
        <taxon>Pezizomycotina</taxon>
        <taxon>Eurotiomycetes</taxon>
        <taxon>Chaetothyriomycetidae</taxon>
        <taxon>Chaetothyriales</taxon>
        <taxon>Herpotrichiellaceae</taxon>
        <taxon>Cladophialophora</taxon>
    </lineage>
</organism>
<evidence type="ECO:0000313" key="4">
    <source>
        <dbReference type="EMBL" id="KIW35102.1"/>
    </source>
</evidence>
<dbReference type="CDD" id="cd05233">
    <property type="entry name" value="SDR_c"/>
    <property type="match status" value="1"/>
</dbReference>
<dbReference type="Gene3D" id="3.40.50.720">
    <property type="entry name" value="NAD(P)-binding Rossmann-like Domain"/>
    <property type="match status" value="1"/>
</dbReference>
<dbReference type="FunFam" id="3.40.50.720:FF:000084">
    <property type="entry name" value="Short-chain dehydrogenase reductase"/>
    <property type="match status" value="1"/>
</dbReference>
<dbReference type="Pfam" id="PF13561">
    <property type="entry name" value="adh_short_C2"/>
    <property type="match status" value="1"/>
</dbReference>
<dbReference type="STRING" id="569365.A0A0D2BC20"/>
<dbReference type="PRINTS" id="PR00080">
    <property type="entry name" value="SDRFAMILY"/>
</dbReference>
<dbReference type="EMBL" id="KN847040">
    <property type="protein sequence ID" value="KIW35102.1"/>
    <property type="molecule type" value="Genomic_DNA"/>
</dbReference>
<evidence type="ECO:0000256" key="2">
    <source>
        <dbReference type="ARBA" id="ARBA00022857"/>
    </source>
</evidence>
<keyword evidence="3" id="KW-0560">Oxidoreductase</keyword>
<gene>
    <name evidence="4" type="ORF">PV07_01820</name>
</gene>
<sequence length="249" mass="26013">MSSLEGKRIAITGAASGIGLATAQLLASRGAVLSLSDVNQDSLQKAVDSLPGKGHFTTVVDVRDSTKVTEWIKTTAERLGGLDGAANVAGVEREGGRHLAESRDEDWDFVMGINGAGVFYSMRAELQQMLKSGGGSIVNVSSVAGFIGLADTGIYNASKHAVRGLTRTAAREYGSHGIRVNAVAPGVIRTPLVKAMETGFRNGPVTTKMQAIDRQADPKEVATVIAFLLSDDASFVTGSTYKVDGGWTA</sequence>
<dbReference type="RefSeq" id="XP_016255318.1">
    <property type="nucleotide sequence ID" value="XM_016388390.1"/>
</dbReference>
<dbReference type="PANTHER" id="PTHR24321">
    <property type="entry name" value="DEHYDROGENASES, SHORT CHAIN"/>
    <property type="match status" value="1"/>
</dbReference>
<dbReference type="InterPro" id="IPR020904">
    <property type="entry name" value="Sc_DH/Rdtase_CS"/>
</dbReference>
<dbReference type="PRINTS" id="PR00081">
    <property type="entry name" value="GDHRDH"/>
</dbReference>
<comment type="similarity">
    <text evidence="1">Belongs to the short-chain dehydrogenases/reductases (SDR) family.</text>
</comment>
<dbReference type="HOGENOM" id="CLU_010194_1_0_1"/>
<evidence type="ECO:0000313" key="5">
    <source>
        <dbReference type="Proteomes" id="UP000054466"/>
    </source>
</evidence>
<dbReference type="VEuPathDB" id="FungiDB:PV07_01820"/>
<dbReference type="InterPro" id="IPR036291">
    <property type="entry name" value="NAD(P)-bd_dom_sf"/>
</dbReference>
<dbReference type="SUPFAM" id="SSF51735">
    <property type="entry name" value="NAD(P)-binding Rossmann-fold domains"/>
    <property type="match status" value="1"/>
</dbReference>
<keyword evidence="5" id="KW-1185">Reference proteome</keyword>
<evidence type="ECO:0000256" key="3">
    <source>
        <dbReference type="ARBA" id="ARBA00023002"/>
    </source>
</evidence>
<reference evidence="4 5" key="1">
    <citation type="submission" date="2015-01" db="EMBL/GenBank/DDBJ databases">
        <title>The Genome Sequence of Cladophialophora immunda CBS83496.</title>
        <authorList>
            <consortium name="The Broad Institute Genomics Platform"/>
            <person name="Cuomo C."/>
            <person name="de Hoog S."/>
            <person name="Gorbushina A."/>
            <person name="Stielow B."/>
            <person name="Teixiera M."/>
            <person name="Abouelleil A."/>
            <person name="Chapman S.B."/>
            <person name="Priest M."/>
            <person name="Young S.K."/>
            <person name="Wortman J."/>
            <person name="Nusbaum C."/>
            <person name="Birren B."/>
        </authorList>
    </citation>
    <scope>NUCLEOTIDE SEQUENCE [LARGE SCALE GENOMIC DNA]</scope>
    <source>
        <strain evidence="4 5">CBS 83496</strain>
    </source>
</reference>
<dbReference type="OrthoDB" id="1669814at2759"/>
<dbReference type="AlphaFoldDB" id="A0A0D2BC20"/>